<dbReference type="KEGG" id="rpa:TX73_007095"/>
<proteinExistence type="predicted"/>
<keyword evidence="1" id="KW-0535">Nitrogen fixation</keyword>
<organism evidence="2">
    <name type="scientific">Rhodopseudomonas palustris (strain ATCC BAA-98 / CGA009)</name>
    <dbReference type="NCBI Taxonomy" id="258594"/>
    <lineage>
        <taxon>Bacteria</taxon>
        <taxon>Pseudomonadati</taxon>
        <taxon>Pseudomonadota</taxon>
        <taxon>Alphaproteobacteria</taxon>
        <taxon>Hyphomicrobiales</taxon>
        <taxon>Nitrobacteraceae</taxon>
        <taxon>Rhodopseudomonas</taxon>
    </lineage>
</organism>
<dbReference type="RefSeq" id="WP_011156945.1">
    <property type="nucleotide sequence ID" value="NZ_CP116810.1"/>
</dbReference>
<dbReference type="SUPFAM" id="SSF53146">
    <property type="entry name" value="Nitrogenase accessory factor-like"/>
    <property type="match status" value="1"/>
</dbReference>
<keyword evidence="4" id="KW-1185">Reference proteome</keyword>
<dbReference type="CDD" id="cd00853">
    <property type="entry name" value="NifX"/>
    <property type="match status" value="1"/>
</dbReference>
<evidence type="ECO:0000256" key="1">
    <source>
        <dbReference type="ARBA" id="ARBA00023231"/>
    </source>
</evidence>
<dbReference type="STRING" id="258594.RPA1382"/>
<dbReference type="InterPro" id="IPR036105">
    <property type="entry name" value="DiNase_FeMo-co_biosyn_sf"/>
</dbReference>
<reference evidence="3" key="3">
    <citation type="submission" date="2022-12" db="EMBL/GenBank/DDBJ databases">
        <title>Complete genome sequence of Rhodopseudomonas palustris CGA0092 and corrections to the R. palustris CGA009 genome sequence.</title>
        <authorList>
            <person name="Mazny B.R."/>
            <person name="Sheff O.F."/>
            <person name="LaSarre B."/>
            <person name="McKinlay A."/>
            <person name="McKinlay J.B."/>
        </authorList>
    </citation>
    <scope>NUCLEOTIDE SEQUENCE</scope>
    <source>
        <strain evidence="3">CGA009</strain>
    </source>
</reference>
<reference evidence="3" key="1">
    <citation type="submission" date="2003-07" db="EMBL/GenBank/DDBJ databases">
        <authorList>
            <consortium name="Rhodopseudomonas genome consortium"/>
            <person name="Larimer F."/>
            <person name="Harwood C."/>
        </authorList>
    </citation>
    <scope>NUCLEOTIDE SEQUENCE</scope>
    <source>
        <strain evidence="3">CGA009</strain>
    </source>
</reference>
<dbReference type="EMBL" id="BX572597">
    <property type="protein sequence ID" value="CAE26825.1"/>
    <property type="molecule type" value="Genomic_DNA"/>
</dbReference>
<evidence type="ECO:0000313" key="3">
    <source>
        <dbReference type="EMBL" id="WCL91517.1"/>
    </source>
</evidence>
<sequence>MDTPHLRIALTTNNLLQVDANFAAARQMVIYDVARDSSAFVDVVNFRRGAKKGLGGGQGGADGRCVMDDMGDDDGTGHDPLVERVEALKGASVLFTLGLSDLAAVRVHNLRVFPVKNECVREIDDVVAQLQRLMNGSPPLWLRRVMRGPDGERLPLDEQEI</sequence>
<gene>
    <name evidence="2" type="ordered locus">RPA1382</name>
    <name evidence="3" type="ORF">TX73_007095</name>
</gene>
<dbReference type="Gene3D" id="3.30.420.130">
    <property type="entry name" value="Dinitrogenase iron-molybdenum cofactor biosynthesis domain"/>
    <property type="match status" value="1"/>
</dbReference>
<dbReference type="EMBL" id="CP116810">
    <property type="protein sequence ID" value="WCL91517.1"/>
    <property type="molecule type" value="Genomic_DNA"/>
</dbReference>
<dbReference type="GeneID" id="66892408"/>
<dbReference type="AlphaFoldDB" id="Q6NA04"/>
<dbReference type="HOGENOM" id="CLU_104194_3_0_5"/>
<dbReference type="InterPro" id="IPR034169">
    <property type="entry name" value="NifX-like"/>
</dbReference>
<dbReference type="Proteomes" id="UP000001426">
    <property type="component" value="Chromosome"/>
</dbReference>
<protein>
    <submittedName>
        <fullName evidence="3">NifB/NifX family molybdenum-iron cluster-binding protein</fullName>
    </submittedName>
    <submittedName>
        <fullName evidence="2">Nitrogen fixation-related protein</fullName>
    </submittedName>
</protein>
<dbReference type="PhylomeDB" id="Q6NA04"/>
<evidence type="ECO:0000313" key="2">
    <source>
        <dbReference type="EMBL" id="CAE26825.1"/>
    </source>
</evidence>
<dbReference type="eggNOG" id="COG1433">
    <property type="taxonomic scope" value="Bacteria"/>
</dbReference>
<accession>Q6NA04</accession>
<reference evidence="2 4" key="2">
    <citation type="journal article" date="2004" name="Nat. Biotechnol.">
        <title>Complete genome sequence of the metabolically versatile photosynthetic bacterium Rhodopseudomonas palustris.</title>
        <authorList>
            <person name="Larimer F.W."/>
            <person name="Chain P."/>
            <person name="Hauser L."/>
            <person name="Lamerdin J."/>
            <person name="Malfatti S."/>
            <person name="Do L."/>
            <person name="Land M.L."/>
            <person name="Pelletier D.A."/>
            <person name="Beatty J.T."/>
            <person name="Lang A.S."/>
            <person name="Tabita F.R."/>
            <person name="Gibson J.L."/>
            <person name="Hanson T.E."/>
            <person name="Bobst C."/>
            <person name="Torres J.L."/>
            <person name="Peres C."/>
            <person name="Harrison F.H."/>
            <person name="Gibson J."/>
            <person name="Harwood C.S."/>
        </authorList>
    </citation>
    <scope>NUCLEOTIDE SEQUENCE [LARGE SCALE GENOMIC DNA]</scope>
    <source>
        <strain evidence="4">ATCC BAA-98 / CGA009</strain>
        <strain evidence="2">CGA009</strain>
    </source>
</reference>
<evidence type="ECO:0000313" key="4">
    <source>
        <dbReference type="Proteomes" id="UP000001426"/>
    </source>
</evidence>
<name>Q6NA04_RHOPA</name>